<keyword evidence="5 9" id="KW-0997">Cell inner membrane</keyword>
<dbReference type="Gene3D" id="2.40.50.100">
    <property type="match status" value="1"/>
</dbReference>
<evidence type="ECO:0000256" key="4">
    <source>
        <dbReference type="ARBA" id="ARBA00022475"/>
    </source>
</evidence>
<gene>
    <name evidence="13" type="ORF">PQJ73_20250</name>
</gene>
<comment type="subcellular location">
    <subcellularLocation>
        <location evidence="1 9">Cell inner membrane</location>
        <topology evidence="1 9">Single-pass membrane protein</topology>
    </subcellularLocation>
</comment>
<keyword evidence="3 9" id="KW-0813">Transport</keyword>
<evidence type="ECO:0000256" key="9">
    <source>
        <dbReference type="RuleBase" id="RU365093"/>
    </source>
</evidence>
<comment type="caution">
    <text evidence="13">The sequence shown here is derived from an EMBL/GenBank/DDBJ whole genome shotgun (WGS) entry which is preliminary data.</text>
</comment>
<sequence>MGPREDAVLASIRRHLAAGGLVCGLTVTGLGGWAAATTLAGAVVASGQLVVESHIKKVQHPTGGVVGEIRVREGARVGAGDVLIRLDATQARATLAIARKRLDELAARQARLEAERDDADAIAFPAALAVRAHDPEVAALTAGERSLFGLRRAARHGQKAQLAERIAQAETEIRGLAAQEEAKARGMALIERELAGLRGLFDRGLVSIQRMMALEREAAALDGERGRLAAARAQVAGRIAETRLQILQIDQDLRSEVATSLREVEAQTAEYVERRVAAQDQVDRVDIVAPQAGRVHELAVHTVGGVIAAAETIMLVVPEDDALALEVQVAPQDIDQIRLGQPAVLRLSAFNQRTTPELAGEVSRIAAELSREERTGRSWYLVRIAVPAAEIARLGGLRLVAGMPAEAFVRTGERSALSYLVKPLRDQLARAFREE</sequence>
<evidence type="ECO:0000313" key="14">
    <source>
        <dbReference type="Proteomes" id="UP001165652"/>
    </source>
</evidence>
<evidence type="ECO:0000256" key="7">
    <source>
        <dbReference type="ARBA" id="ARBA00022989"/>
    </source>
</evidence>
<keyword evidence="10" id="KW-0175">Coiled coil</keyword>
<dbReference type="InterPro" id="IPR058781">
    <property type="entry name" value="HH_AprE-like"/>
</dbReference>
<reference evidence="13" key="1">
    <citation type="journal article" date="2023" name="Microbiol Resour">
        <title>Genome Sequences of Rhodoplanes serenus and Two Thermotolerant Strains, Rhodoplanes tepidamans and 'Rhodoplanes cryptolactis,' Further Refine the Genus.</title>
        <authorList>
            <person name="Rayyan A.A."/>
            <person name="Kyndt J.A."/>
        </authorList>
    </citation>
    <scope>NUCLEOTIDE SEQUENCE</scope>
    <source>
        <strain evidence="13">DSM 9987</strain>
    </source>
</reference>
<dbReference type="SUPFAM" id="SSF111369">
    <property type="entry name" value="HlyD-like secretion proteins"/>
    <property type="match status" value="1"/>
</dbReference>
<accession>A0ABT5JF34</accession>
<dbReference type="NCBIfam" id="TIGR01843">
    <property type="entry name" value="type_I_hlyD"/>
    <property type="match status" value="1"/>
</dbReference>
<evidence type="ECO:0000256" key="1">
    <source>
        <dbReference type="ARBA" id="ARBA00004377"/>
    </source>
</evidence>
<dbReference type="InterPro" id="IPR058982">
    <property type="entry name" value="Beta-barrel_AprE"/>
</dbReference>
<keyword evidence="14" id="KW-1185">Reference proteome</keyword>
<organism evidence="13 14">
    <name type="scientific">Rhodoplanes tepidamans</name>
    <name type="common">Rhodoplanes cryptolactis</name>
    <dbReference type="NCBI Taxonomy" id="200616"/>
    <lineage>
        <taxon>Bacteria</taxon>
        <taxon>Pseudomonadati</taxon>
        <taxon>Pseudomonadota</taxon>
        <taxon>Alphaproteobacteria</taxon>
        <taxon>Hyphomicrobiales</taxon>
        <taxon>Nitrobacteraceae</taxon>
        <taxon>Rhodoplanes</taxon>
    </lineage>
</organism>
<dbReference type="InterPro" id="IPR050739">
    <property type="entry name" value="MFP"/>
</dbReference>
<feature type="domain" description="AprE-like long alpha-helical hairpin" evidence="11">
    <location>
        <begin position="91"/>
        <end position="281"/>
    </location>
</feature>
<comment type="similarity">
    <text evidence="2 9">Belongs to the membrane fusion protein (MFP) (TC 8.A.1) family.</text>
</comment>
<evidence type="ECO:0000256" key="3">
    <source>
        <dbReference type="ARBA" id="ARBA00022448"/>
    </source>
</evidence>
<dbReference type="PANTHER" id="PTHR30386">
    <property type="entry name" value="MEMBRANE FUSION SUBUNIT OF EMRAB-TOLC MULTIDRUG EFFLUX PUMP"/>
    <property type="match status" value="1"/>
</dbReference>
<name>A0ABT5JF34_RHOTP</name>
<evidence type="ECO:0000256" key="10">
    <source>
        <dbReference type="SAM" id="Coils"/>
    </source>
</evidence>
<evidence type="ECO:0000259" key="11">
    <source>
        <dbReference type="Pfam" id="PF25994"/>
    </source>
</evidence>
<evidence type="ECO:0000256" key="5">
    <source>
        <dbReference type="ARBA" id="ARBA00022519"/>
    </source>
</evidence>
<dbReference type="PRINTS" id="PR01490">
    <property type="entry name" value="RTXTOXIND"/>
</dbReference>
<feature type="coiled-coil region" evidence="10">
    <location>
        <begin position="88"/>
        <end position="122"/>
    </location>
</feature>
<keyword evidence="6" id="KW-0812">Transmembrane</keyword>
<protein>
    <recommendedName>
        <fullName evidence="9">Membrane fusion protein (MFP) family protein</fullName>
    </recommendedName>
</protein>
<evidence type="ECO:0000256" key="6">
    <source>
        <dbReference type="ARBA" id="ARBA00022692"/>
    </source>
</evidence>
<keyword evidence="7" id="KW-1133">Transmembrane helix</keyword>
<dbReference type="PANTHER" id="PTHR30386:SF17">
    <property type="entry name" value="ALKALINE PROTEASE SECRETION PROTEIN APRE"/>
    <property type="match status" value="1"/>
</dbReference>
<keyword evidence="4 9" id="KW-1003">Cell membrane</keyword>
<keyword evidence="8" id="KW-0472">Membrane</keyword>
<evidence type="ECO:0000256" key="2">
    <source>
        <dbReference type="ARBA" id="ARBA00009477"/>
    </source>
</evidence>
<reference evidence="13" key="2">
    <citation type="submission" date="2023-02" db="EMBL/GenBank/DDBJ databases">
        <authorList>
            <person name="Rayyan A."/>
            <person name="Meyer T."/>
            <person name="Kyndt J.A."/>
        </authorList>
    </citation>
    <scope>NUCLEOTIDE SEQUENCE</scope>
    <source>
        <strain evidence="13">DSM 9987</strain>
    </source>
</reference>
<evidence type="ECO:0000259" key="12">
    <source>
        <dbReference type="Pfam" id="PF26002"/>
    </source>
</evidence>
<dbReference type="Pfam" id="PF25994">
    <property type="entry name" value="HH_AprE"/>
    <property type="match status" value="1"/>
</dbReference>
<dbReference type="Proteomes" id="UP001165652">
    <property type="component" value="Unassembled WGS sequence"/>
</dbReference>
<dbReference type="Pfam" id="PF26002">
    <property type="entry name" value="Beta-barrel_AprE"/>
    <property type="match status" value="1"/>
</dbReference>
<dbReference type="EMBL" id="JAQQLI010000036">
    <property type="protein sequence ID" value="MDC7788028.1"/>
    <property type="molecule type" value="Genomic_DNA"/>
</dbReference>
<evidence type="ECO:0000256" key="8">
    <source>
        <dbReference type="ARBA" id="ARBA00023136"/>
    </source>
</evidence>
<proteinExistence type="inferred from homology"/>
<evidence type="ECO:0000313" key="13">
    <source>
        <dbReference type="EMBL" id="MDC7788028.1"/>
    </source>
</evidence>
<dbReference type="Gene3D" id="2.40.30.170">
    <property type="match status" value="1"/>
</dbReference>
<dbReference type="InterPro" id="IPR010129">
    <property type="entry name" value="T1SS_HlyD"/>
</dbReference>
<feature type="domain" description="AprE-like beta-barrel" evidence="12">
    <location>
        <begin position="323"/>
        <end position="412"/>
    </location>
</feature>
<dbReference type="RefSeq" id="WP_272778865.1">
    <property type="nucleotide sequence ID" value="NZ_JAQQLI010000036.1"/>
</dbReference>